<protein>
    <recommendedName>
        <fullName evidence="4">Serine/threonine protein kinase</fullName>
    </recommendedName>
</protein>
<sequence>MALIGVVLVGILVNVGIWYGLPQLLGTTQVAVADTKPAPQPTGTQSSAAGADTGRLDPSGVGSGTPDPSHPGSPVAGGPGSPAAGHGTPGGPQPPAGSGHQPPPSTRPSPPPPVVRTQQVTAQHGSATFRYSKGSLDVIGTEPADGYQVSVTRLSPTEMGVQFTAGKQKETILAAVDDSGTFKSGVIESNGQ</sequence>
<dbReference type="EMBL" id="BAAANY010000002">
    <property type="protein sequence ID" value="GAA1659548.1"/>
    <property type="molecule type" value="Genomic_DNA"/>
</dbReference>
<evidence type="ECO:0008006" key="4">
    <source>
        <dbReference type="Google" id="ProtNLM"/>
    </source>
</evidence>
<organism evidence="2 3">
    <name type="scientific">Fodinicola feengrottensis</name>
    <dbReference type="NCBI Taxonomy" id="435914"/>
    <lineage>
        <taxon>Bacteria</taxon>
        <taxon>Bacillati</taxon>
        <taxon>Actinomycetota</taxon>
        <taxon>Actinomycetes</taxon>
        <taxon>Mycobacteriales</taxon>
        <taxon>Fodinicola</taxon>
    </lineage>
</organism>
<dbReference type="Proteomes" id="UP001500618">
    <property type="component" value="Unassembled WGS sequence"/>
</dbReference>
<comment type="caution">
    <text evidence="2">The sequence shown here is derived from an EMBL/GenBank/DDBJ whole genome shotgun (WGS) entry which is preliminary data.</text>
</comment>
<accession>A0ABP4RT20</accession>
<feature type="region of interest" description="Disordered" evidence="1">
    <location>
        <begin position="36"/>
        <end position="116"/>
    </location>
</feature>
<keyword evidence="3" id="KW-1185">Reference proteome</keyword>
<evidence type="ECO:0000313" key="3">
    <source>
        <dbReference type="Proteomes" id="UP001500618"/>
    </source>
</evidence>
<gene>
    <name evidence="2" type="ORF">GCM10009765_06130</name>
</gene>
<reference evidence="3" key="1">
    <citation type="journal article" date="2019" name="Int. J. Syst. Evol. Microbiol.">
        <title>The Global Catalogue of Microorganisms (GCM) 10K type strain sequencing project: providing services to taxonomists for standard genome sequencing and annotation.</title>
        <authorList>
            <consortium name="The Broad Institute Genomics Platform"/>
            <consortium name="The Broad Institute Genome Sequencing Center for Infectious Disease"/>
            <person name="Wu L."/>
            <person name="Ma J."/>
        </authorList>
    </citation>
    <scope>NUCLEOTIDE SEQUENCE [LARGE SCALE GENOMIC DNA]</scope>
    <source>
        <strain evidence="3">JCM 14718</strain>
    </source>
</reference>
<evidence type="ECO:0000256" key="1">
    <source>
        <dbReference type="SAM" id="MobiDB-lite"/>
    </source>
</evidence>
<feature type="compositionally biased region" description="Pro residues" evidence="1">
    <location>
        <begin position="91"/>
        <end position="114"/>
    </location>
</feature>
<proteinExistence type="predicted"/>
<name>A0ABP4RT20_9ACTN</name>
<evidence type="ECO:0000313" key="2">
    <source>
        <dbReference type="EMBL" id="GAA1659548.1"/>
    </source>
</evidence>